<sequence>MRLFLLLLARPFLAASNEAGDLGDDAAFSVPEEGADEVELLQLRGLGRRRDGMEVRMFRHCVRRVSTKVKGAKPGYTHASNYTARPLPAWNTPEMWCTGAGADLIESEGQQLAKLQNATIDASALRVLVDVDQRDASTANSLMQGLADSSQVFTAKAEYFPLLFDAYAPHKGHGVCPFPDAEMDRAQKIQLLKETPMPMGVGFAHDLNHTRYIEVLQLLESLVGVGAAGPLTGLAGIPAIGTIRSSDGGNPKAAITGAPIVLKLFAQNLLYSHASGIPYTNASLEQIYELSSWIYWYRQVSQTPVKLVSKKACGALSIIGKLLGTAGDDAGTLGAVYVGHDSDLDALAYFFNLTWKAPPFRAPRPTPPGSSLAFKPDGDTAWVHFAYQDFNFTKDRGGKEIAAVQVVKTSPAQVDLVRAKAWIENRIVKFAGGSASFGRDSAVSVLPRLPERLPEHLGRELNSASFKGEPEETLGSAGSRKEIRPRSSSAKPARRVSVTRLQVESGAGRWLTPGPRLMGKMVVALATTMATMMLTCMKMLDEDDNGVDVEKDEILVVGDHRHDDGGGGDVMMMMMLMMMMMMMMTMMLMMMLLMMMVVVTMVMMMPSQSGRAAVKAARHQVSVVCPNGEQKKTELDSSWSLQDQVREACSKLGLVSDAEEEESFVLTLGPGPAPVVCSKAQLSAHLQNPGDVRHAIIESYQRLKASPHPIIINSASASERSEAAARLRQAVSADSQIAESVIEQNGLQPALALAIDTKCRDSVPLALLCELFQHYTSDAFSDWLEEFHDIKELRSDLFDALLVSLFLLQEESGAAPGSTEKSCLGLLLFLLQELDSGPPAVHEVLQRNRPGKDENLYTVLVSCIGSEEDEDCDEFQARAAQLVVRSLLAAAKDKKLQEQVVAALEGSDQQASFDHLLVAYLGACTEVASSSLAGSGRGPEKISKLESEIEHLQKLNAQLKVHG</sequence>
<proteinExistence type="predicted"/>
<keyword evidence="3" id="KW-0732">Signal</keyword>
<dbReference type="Gene3D" id="3.40.50.1240">
    <property type="entry name" value="Phosphoglycerate mutase-like"/>
    <property type="match status" value="1"/>
</dbReference>
<organism evidence="4 5">
    <name type="scientific">Symbiodinium microadriaticum</name>
    <name type="common">Dinoflagellate</name>
    <name type="synonym">Zooxanthella microadriatica</name>
    <dbReference type="NCBI Taxonomy" id="2951"/>
    <lineage>
        <taxon>Eukaryota</taxon>
        <taxon>Sar</taxon>
        <taxon>Alveolata</taxon>
        <taxon>Dinophyceae</taxon>
        <taxon>Suessiales</taxon>
        <taxon>Symbiodiniaceae</taxon>
        <taxon>Symbiodinium</taxon>
    </lineage>
</organism>
<keyword evidence="5" id="KW-1185">Reference proteome</keyword>
<dbReference type="EMBL" id="LSRX01001353">
    <property type="protein sequence ID" value="OLP80714.1"/>
    <property type="molecule type" value="Genomic_DNA"/>
</dbReference>
<keyword evidence="2" id="KW-0472">Membrane</keyword>
<gene>
    <name evidence="4" type="ORF">AK812_SmicGene38832</name>
</gene>
<name>A0A1Q9CCP9_SYMMI</name>
<evidence type="ECO:0000313" key="5">
    <source>
        <dbReference type="Proteomes" id="UP000186817"/>
    </source>
</evidence>
<feature type="signal peptide" evidence="3">
    <location>
        <begin position="1"/>
        <end position="19"/>
    </location>
</feature>
<reference evidence="4 5" key="1">
    <citation type="submission" date="2016-02" db="EMBL/GenBank/DDBJ databases">
        <title>Genome analysis of coral dinoflagellate symbionts highlights evolutionary adaptations to a symbiotic lifestyle.</title>
        <authorList>
            <person name="Aranda M."/>
            <person name="Li Y."/>
            <person name="Liew Y.J."/>
            <person name="Baumgarten S."/>
            <person name="Simakov O."/>
            <person name="Wilson M."/>
            <person name="Piel J."/>
            <person name="Ashoor H."/>
            <person name="Bougouffa S."/>
            <person name="Bajic V.B."/>
            <person name="Ryu T."/>
            <person name="Ravasi T."/>
            <person name="Bayer T."/>
            <person name="Micklem G."/>
            <person name="Kim H."/>
            <person name="Bhak J."/>
            <person name="Lajeunesse T.C."/>
            <person name="Voolstra C.R."/>
        </authorList>
    </citation>
    <scope>NUCLEOTIDE SEQUENCE [LARGE SCALE GENOMIC DNA]</scope>
    <source>
        <strain evidence="4 5">CCMP2467</strain>
    </source>
</reference>
<feature type="chain" id="PRO_5012367322" evidence="3">
    <location>
        <begin position="20"/>
        <end position="963"/>
    </location>
</feature>
<dbReference type="AlphaFoldDB" id="A0A1Q9CCP9"/>
<evidence type="ECO:0000256" key="1">
    <source>
        <dbReference type="SAM" id="MobiDB-lite"/>
    </source>
</evidence>
<dbReference type="OrthoDB" id="441009at2759"/>
<evidence type="ECO:0000256" key="3">
    <source>
        <dbReference type="SAM" id="SignalP"/>
    </source>
</evidence>
<dbReference type="InterPro" id="IPR029033">
    <property type="entry name" value="His_PPase_superfam"/>
</dbReference>
<protein>
    <submittedName>
        <fullName evidence="4">Uncharacterized protein</fullName>
    </submittedName>
</protein>
<dbReference type="Proteomes" id="UP000186817">
    <property type="component" value="Unassembled WGS sequence"/>
</dbReference>
<evidence type="ECO:0000313" key="4">
    <source>
        <dbReference type="EMBL" id="OLP80714.1"/>
    </source>
</evidence>
<feature type="region of interest" description="Disordered" evidence="1">
    <location>
        <begin position="458"/>
        <end position="497"/>
    </location>
</feature>
<feature type="transmembrane region" description="Helical" evidence="2">
    <location>
        <begin position="581"/>
        <end position="605"/>
    </location>
</feature>
<feature type="compositionally biased region" description="Low complexity" evidence="1">
    <location>
        <begin position="486"/>
        <end position="497"/>
    </location>
</feature>
<accession>A0A1Q9CCP9</accession>
<comment type="caution">
    <text evidence="4">The sequence shown here is derived from an EMBL/GenBank/DDBJ whole genome shotgun (WGS) entry which is preliminary data.</text>
</comment>
<keyword evidence="2" id="KW-0812">Transmembrane</keyword>
<keyword evidence="2" id="KW-1133">Transmembrane helix</keyword>
<evidence type="ECO:0000256" key="2">
    <source>
        <dbReference type="SAM" id="Phobius"/>
    </source>
</evidence>
<dbReference type="SUPFAM" id="SSF53254">
    <property type="entry name" value="Phosphoglycerate mutase-like"/>
    <property type="match status" value="1"/>
</dbReference>